<dbReference type="InterPro" id="IPR036779">
    <property type="entry name" value="LysM_dom_sf"/>
</dbReference>
<evidence type="ECO:0008006" key="5">
    <source>
        <dbReference type="Google" id="ProtNLM"/>
    </source>
</evidence>
<feature type="transmembrane region" description="Helical" evidence="2">
    <location>
        <begin position="21"/>
        <end position="41"/>
    </location>
</feature>
<keyword evidence="2" id="KW-0472">Membrane</keyword>
<protein>
    <recommendedName>
        <fullName evidence="5">LysM domain-containing protein</fullName>
    </recommendedName>
</protein>
<dbReference type="Proteomes" id="UP000318336">
    <property type="component" value="Unassembled WGS sequence"/>
</dbReference>
<organism evidence="3 4">
    <name type="scientific">Barrientosiimonas humi</name>
    <dbReference type="NCBI Taxonomy" id="999931"/>
    <lineage>
        <taxon>Bacteria</taxon>
        <taxon>Bacillati</taxon>
        <taxon>Actinomycetota</taxon>
        <taxon>Actinomycetes</taxon>
        <taxon>Micrococcales</taxon>
        <taxon>Dermacoccaceae</taxon>
        <taxon>Barrientosiimonas</taxon>
    </lineage>
</organism>
<evidence type="ECO:0000256" key="2">
    <source>
        <dbReference type="SAM" id="Phobius"/>
    </source>
</evidence>
<dbReference type="EMBL" id="VFOK01000001">
    <property type="protein sequence ID" value="TQL33890.1"/>
    <property type="molecule type" value="Genomic_DNA"/>
</dbReference>
<evidence type="ECO:0000256" key="1">
    <source>
        <dbReference type="SAM" id="MobiDB-lite"/>
    </source>
</evidence>
<name>A0A542XDH0_9MICO</name>
<keyword evidence="4" id="KW-1185">Reference proteome</keyword>
<accession>A0A542XDH0</accession>
<comment type="caution">
    <text evidence="3">The sequence shown here is derived from an EMBL/GenBank/DDBJ whole genome shotgun (WGS) entry which is preliminary data.</text>
</comment>
<keyword evidence="2" id="KW-1133">Transmembrane helix</keyword>
<evidence type="ECO:0000313" key="3">
    <source>
        <dbReference type="EMBL" id="TQL33890.1"/>
    </source>
</evidence>
<dbReference type="RefSeq" id="WP_142005857.1">
    <property type="nucleotide sequence ID" value="NZ_CAJTBP010000001.1"/>
</dbReference>
<evidence type="ECO:0000313" key="4">
    <source>
        <dbReference type="Proteomes" id="UP000318336"/>
    </source>
</evidence>
<dbReference type="CDD" id="cd00118">
    <property type="entry name" value="LysM"/>
    <property type="match status" value="1"/>
</dbReference>
<keyword evidence="2" id="KW-0812">Transmembrane</keyword>
<gene>
    <name evidence="3" type="ORF">FB554_2046</name>
</gene>
<dbReference type="OrthoDB" id="3210682at2"/>
<reference evidence="3 4" key="1">
    <citation type="submission" date="2019-06" db="EMBL/GenBank/DDBJ databases">
        <title>Sequencing the genomes of 1000 actinobacteria strains.</title>
        <authorList>
            <person name="Klenk H.-P."/>
        </authorList>
    </citation>
    <scope>NUCLEOTIDE SEQUENCE [LARGE SCALE GENOMIC DNA]</scope>
    <source>
        <strain evidence="3 4">DSM 24617</strain>
    </source>
</reference>
<dbReference type="Gene3D" id="3.10.350.10">
    <property type="entry name" value="LysM domain"/>
    <property type="match status" value="1"/>
</dbReference>
<feature type="transmembrane region" description="Helical" evidence="2">
    <location>
        <begin position="61"/>
        <end position="83"/>
    </location>
</feature>
<dbReference type="AlphaFoldDB" id="A0A542XDH0"/>
<proteinExistence type="predicted"/>
<sequence>MTTSTAPTAPSRAHRLRAAGAGLLLAVALLTAAWLTGSATWRELERLRAAPLLRVDDVVPLVALVVLLAGLLWLALLVTVCSLELARAVRPSHPAVVDRRTPRLSPALATRITGLLLAATAFGSLGGTTTATAASAPTVTISADSTAPSPDLLAPRSAPAPDFAKGEAGERSQPSPDLAPSDQRPADPTTARECAPPTAPEPGWVGSGPRLQPSSTLDRAGLLGRCAPASGEIVVHRGDTLWSIVERDLGPTATAREIAEAWPRWFAANREAIGADPDLLLPGTVLLRPSQEAVS</sequence>
<dbReference type="InterPro" id="IPR018392">
    <property type="entry name" value="LysM"/>
</dbReference>
<feature type="region of interest" description="Disordered" evidence="1">
    <location>
        <begin position="141"/>
        <end position="217"/>
    </location>
</feature>